<dbReference type="Proteomes" id="UP001454036">
    <property type="component" value="Unassembled WGS sequence"/>
</dbReference>
<protein>
    <recommendedName>
        <fullName evidence="3">Peptidase A2 domain-containing protein</fullName>
    </recommendedName>
</protein>
<sequence>MLVDTGSLVDILCLDAYLKLGMSREQIGLVSNPLVGFTGDVVSPLGVSNLMIIMGRNPQQAAKMVELTIMDMADGANNGIIGRPTLSQFEAVVSVIHLNMKFLTQDMTGEIQGSQKKARGCYLAYTKR</sequence>
<name>A0AAV3PFN0_LITER</name>
<dbReference type="PANTHER" id="PTHR33240">
    <property type="entry name" value="OS08G0508500 PROTEIN"/>
    <property type="match status" value="1"/>
</dbReference>
<evidence type="ECO:0008006" key="3">
    <source>
        <dbReference type="Google" id="ProtNLM"/>
    </source>
</evidence>
<gene>
    <name evidence="1" type="ORF">LIER_43060</name>
</gene>
<reference evidence="1 2" key="1">
    <citation type="submission" date="2024-01" db="EMBL/GenBank/DDBJ databases">
        <title>The complete chloroplast genome sequence of Lithospermum erythrorhizon: insights into the phylogenetic relationship among Boraginaceae species and the maternal lineages of purple gromwells.</title>
        <authorList>
            <person name="Okada T."/>
            <person name="Watanabe K."/>
        </authorList>
    </citation>
    <scope>NUCLEOTIDE SEQUENCE [LARGE SCALE GENOMIC DNA]</scope>
</reference>
<dbReference type="AlphaFoldDB" id="A0AAV3PFN0"/>
<dbReference type="Gene3D" id="2.40.70.10">
    <property type="entry name" value="Acid Proteases"/>
    <property type="match status" value="1"/>
</dbReference>
<dbReference type="EMBL" id="BAABME010032425">
    <property type="protein sequence ID" value="GAA0149481.1"/>
    <property type="molecule type" value="Genomic_DNA"/>
</dbReference>
<proteinExistence type="predicted"/>
<keyword evidence="2" id="KW-1185">Reference proteome</keyword>
<dbReference type="PANTHER" id="PTHR33240:SF15">
    <property type="entry name" value="GAG-PRO-LIKE PROTEIN"/>
    <property type="match status" value="1"/>
</dbReference>
<evidence type="ECO:0000313" key="1">
    <source>
        <dbReference type="EMBL" id="GAA0149481.1"/>
    </source>
</evidence>
<accession>A0AAV3PFN0</accession>
<evidence type="ECO:0000313" key="2">
    <source>
        <dbReference type="Proteomes" id="UP001454036"/>
    </source>
</evidence>
<organism evidence="1 2">
    <name type="scientific">Lithospermum erythrorhizon</name>
    <name type="common">Purple gromwell</name>
    <name type="synonym">Lithospermum officinale var. erythrorhizon</name>
    <dbReference type="NCBI Taxonomy" id="34254"/>
    <lineage>
        <taxon>Eukaryota</taxon>
        <taxon>Viridiplantae</taxon>
        <taxon>Streptophyta</taxon>
        <taxon>Embryophyta</taxon>
        <taxon>Tracheophyta</taxon>
        <taxon>Spermatophyta</taxon>
        <taxon>Magnoliopsida</taxon>
        <taxon>eudicotyledons</taxon>
        <taxon>Gunneridae</taxon>
        <taxon>Pentapetalae</taxon>
        <taxon>asterids</taxon>
        <taxon>lamiids</taxon>
        <taxon>Boraginales</taxon>
        <taxon>Boraginaceae</taxon>
        <taxon>Boraginoideae</taxon>
        <taxon>Lithospermeae</taxon>
        <taxon>Lithospermum</taxon>
    </lineage>
</organism>
<comment type="caution">
    <text evidence="1">The sequence shown here is derived from an EMBL/GenBank/DDBJ whole genome shotgun (WGS) entry which is preliminary data.</text>
</comment>
<dbReference type="InterPro" id="IPR021109">
    <property type="entry name" value="Peptidase_aspartic_dom_sf"/>
</dbReference>